<evidence type="ECO:0000256" key="5">
    <source>
        <dbReference type="HAMAP-Rule" id="MF_00537"/>
    </source>
</evidence>
<reference evidence="6" key="1">
    <citation type="submission" date="2022-05" db="EMBL/GenBank/DDBJ databases">
        <title>Unprecedent plastid genome of Gastrodia.</title>
        <authorList>
            <person name="Wen Y."/>
            <person name="Jin X."/>
        </authorList>
    </citation>
    <scope>NUCLEOTIDE SEQUENCE</scope>
    <source>
        <strain evidence="6">Jin X.H. 23332</strain>
    </source>
</reference>
<geneLocation type="chloroplast" evidence="6"/>
<dbReference type="SUPFAM" id="SSF57716">
    <property type="entry name" value="Glucocorticoid receptor-like (DNA-binding domain)"/>
    <property type="match status" value="1"/>
</dbReference>
<keyword evidence="6" id="KW-0150">Chloroplast</keyword>
<dbReference type="NCBIfam" id="NF006477">
    <property type="entry name" value="PRK08881.1"/>
    <property type="match status" value="1"/>
</dbReference>
<dbReference type="PANTHER" id="PTHR19836">
    <property type="entry name" value="30S RIBOSOMAL PROTEIN S14"/>
    <property type="match status" value="1"/>
</dbReference>
<keyword evidence="5" id="KW-0694">RNA-binding</keyword>
<dbReference type="RefSeq" id="YP_010471646.1">
    <property type="nucleotide sequence ID" value="NC_066068.1"/>
</dbReference>
<proteinExistence type="inferred from homology"/>
<comment type="subcellular location">
    <subcellularLocation>
        <location evidence="5">Plastid</location>
        <location evidence="5">Chloroplast</location>
    </subcellularLocation>
</comment>
<evidence type="ECO:0000313" key="6">
    <source>
        <dbReference type="EMBL" id="UVG41002.1"/>
    </source>
</evidence>
<comment type="similarity">
    <text evidence="1 5">Belongs to the universal ribosomal protein uS14 family.</text>
</comment>
<dbReference type="GeneID" id="74848769"/>
<dbReference type="AlphaFoldDB" id="A0A976UFH3"/>
<organism evidence="6">
    <name type="scientific">Didymoplexis pallens</name>
    <dbReference type="NCBI Taxonomy" id="2848458"/>
    <lineage>
        <taxon>Eukaryota</taxon>
        <taxon>Viridiplantae</taxon>
        <taxon>Streptophyta</taxon>
        <taxon>Embryophyta</taxon>
        <taxon>Tracheophyta</taxon>
        <taxon>Spermatophyta</taxon>
        <taxon>Magnoliopsida</taxon>
        <taxon>Liliopsida</taxon>
        <taxon>Asparagales</taxon>
        <taxon>Orchidaceae</taxon>
        <taxon>Epidendroideae</taxon>
        <taxon>Gastrodieae</taxon>
        <taxon>Didymoplexis</taxon>
    </lineage>
</organism>
<dbReference type="InterPro" id="IPR001209">
    <property type="entry name" value="Ribosomal_uS14"/>
</dbReference>
<dbReference type="PANTHER" id="PTHR19836:SF19">
    <property type="entry name" value="SMALL RIBOSOMAL SUBUNIT PROTEIN US14M"/>
    <property type="match status" value="1"/>
</dbReference>
<dbReference type="GO" id="GO:0006412">
    <property type="term" value="P:translation"/>
    <property type="evidence" value="ECO:0007669"/>
    <property type="project" value="UniProtKB-UniRule"/>
</dbReference>
<evidence type="ECO:0000256" key="4">
    <source>
        <dbReference type="ARBA" id="ARBA00035247"/>
    </source>
</evidence>
<dbReference type="GO" id="GO:0009507">
    <property type="term" value="C:chloroplast"/>
    <property type="evidence" value="ECO:0007669"/>
    <property type="project" value="UniProtKB-SubCell"/>
</dbReference>
<name>A0A976UFH3_9ASPA</name>
<dbReference type="Pfam" id="PF00253">
    <property type="entry name" value="Ribosomal_S14"/>
    <property type="match status" value="1"/>
</dbReference>
<dbReference type="GO" id="GO:0019843">
    <property type="term" value="F:rRNA binding"/>
    <property type="evidence" value="ECO:0007669"/>
    <property type="project" value="UniProtKB-UniRule"/>
</dbReference>
<sequence>MTKKSLIQREKKRYQLKKKYSNIRQCLKSEFSNATSFTKKCKVYEKLQSLPRNSSPVRLRRRCFLTGKSRSNYRDFGLSRNMLQKLFNACLLPGAIRSSW</sequence>
<keyword evidence="2 5" id="KW-0689">Ribosomal protein</keyword>
<protein>
    <recommendedName>
        <fullName evidence="4 5">Small ribosomal subunit protein uS14c</fullName>
    </recommendedName>
</protein>
<accession>A0A976UFH3</accession>
<gene>
    <name evidence="5 6" type="primary">rps14</name>
</gene>
<dbReference type="Gene3D" id="1.10.287.1480">
    <property type="match status" value="1"/>
</dbReference>
<comment type="subunit">
    <text evidence="5">Part of the 30S ribosomal subunit.</text>
</comment>
<keyword evidence="3 5" id="KW-0687">Ribonucleoprotein</keyword>
<dbReference type="HAMAP" id="MF_00537">
    <property type="entry name" value="Ribosomal_uS14_1"/>
    <property type="match status" value="1"/>
</dbReference>
<dbReference type="InterPro" id="IPR023036">
    <property type="entry name" value="Ribosomal_uS14_bac/plastid"/>
</dbReference>
<dbReference type="GO" id="GO:0003735">
    <property type="term" value="F:structural constituent of ribosome"/>
    <property type="evidence" value="ECO:0007669"/>
    <property type="project" value="InterPro"/>
</dbReference>
<dbReference type="FunFam" id="1.10.287.1480:FF:000001">
    <property type="entry name" value="30S ribosomal protein S14"/>
    <property type="match status" value="1"/>
</dbReference>
<keyword evidence="6" id="KW-0934">Plastid</keyword>
<evidence type="ECO:0000256" key="3">
    <source>
        <dbReference type="ARBA" id="ARBA00023274"/>
    </source>
</evidence>
<evidence type="ECO:0000256" key="1">
    <source>
        <dbReference type="ARBA" id="ARBA00009083"/>
    </source>
</evidence>
<dbReference type="GO" id="GO:0015935">
    <property type="term" value="C:small ribosomal subunit"/>
    <property type="evidence" value="ECO:0007669"/>
    <property type="project" value="TreeGrafter"/>
</dbReference>
<comment type="function">
    <text evidence="5">Binds 16S rRNA, required for the assembly of 30S particles.</text>
</comment>
<dbReference type="EMBL" id="ON515488">
    <property type="protein sequence ID" value="UVG41002.1"/>
    <property type="molecule type" value="Genomic_DNA"/>
</dbReference>
<evidence type="ECO:0000256" key="2">
    <source>
        <dbReference type="ARBA" id="ARBA00022980"/>
    </source>
</evidence>
<keyword evidence="5" id="KW-0699">rRNA-binding</keyword>